<proteinExistence type="predicted"/>
<sequence>MLVRPWKMDLRVASIVLLMAALAAAHGKGYVVKKVVKAPPQYQPYSVKSQVVSVAGEPGPPGEPGPEGPVGPPGPPGESAIGLPGPQGPAGPPGAPGRSIAGKPGSPGGPGKPGIPGAHGEKGDTGAPGPSGTKGSPWIFWKPRTSWLLCSWQAWACWYSRSYGTQRRAWI</sequence>
<evidence type="ECO:0000256" key="1">
    <source>
        <dbReference type="SAM" id="MobiDB-lite"/>
    </source>
</evidence>
<accession>A0A4Z2BTY8</accession>
<keyword evidence="4" id="KW-1185">Reference proteome</keyword>
<dbReference type="AlphaFoldDB" id="A0A4Z2BTY8"/>
<feature type="signal peptide" evidence="2">
    <location>
        <begin position="1"/>
        <end position="25"/>
    </location>
</feature>
<dbReference type="PANTHER" id="PTHR24637">
    <property type="entry name" value="COLLAGEN"/>
    <property type="match status" value="1"/>
</dbReference>
<organism evidence="3 4">
    <name type="scientific">Takifugu bimaculatus</name>
    <dbReference type="NCBI Taxonomy" id="433685"/>
    <lineage>
        <taxon>Eukaryota</taxon>
        <taxon>Metazoa</taxon>
        <taxon>Chordata</taxon>
        <taxon>Craniata</taxon>
        <taxon>Vertebrata</taxon>
        <taxon>Euteleostomi</taxon>
        <taxon>Actinopterygii</taxon>
        <taxon>Neopterygii</taxon>
        <taxon>Teleostei</taxon>
        <taxon>Neoteleostei</taxon>
        <taxon>Acanthomorphata</taxon>
        <taxon>Eupercaria</taxon>
        <taxon>Tetraodontiformes</taxon>
        <taxon>Tetradontoidea</taxon>
        <taxon>Tetraodontidae</taxon>
        <taxon>Takifugu</taxon>
    </lineage>
</organism>
<feature type="region of interest" description="Disordered" evidence="1">
    <location>
        <begin position="53"/>
        <end position="137"/>
    </location>
</feature>
<feature type="compositionally biased region" description="Gly residues" evidence="1">
    <location>
        <begin position="105"/>
        <end position="114"/>
    </location>
</feature>
<gene>
    <name evidence="3" type="ORF">fugu_016370</name>
</gene>
<comment type="caution">
    <text evidence="3">The sequence shown here is derived from an EMBL/GenBank/DDBJ whole genome shotgun (WGS) entry which is preliminary data.</text>
</comment>
<name>A0A4Z2BTY8_9TELE</name>
<dbReference type="InterPro" id="IPR008160">
    <property type="entry name" value="Collagen"/>
</dbReference>
<keyword evidence="2" id="KW-0732">Signal</keyword>
<feature type="compositionally biased region" description="Pro residues" evidence="1">
    <location>
        <begin position="58"/>
        <end position="76"/>
    </location>
</feature>
<evidence type="ECO:0000313" key="4">
    <source>
        <dbReference type="Proteomes" id="UP000516260"/>
    </source>
</evidence>
<evidence type="ECO:0000256" key="2">
    <source>
        <dbReference type="SAM" id="SignalP"/>
    </source>
</evidence>
<dbReference type="PANTHER" id="PTHR24637:SF421">
    <property type="entry name" value="CUTICLE COLLAGEN DPY-2"/>
    <property type="match status" value="1"/>
</dbReference>
<dbReference type="EMBL" id="SWLE01000010">
    <property type="protein sequence ID" value="TNM95287.1"/>
    <property type="molecule type" value="Genomic_DNA"/>
</dbReference>
<feature type="compositionally biased region" description="Pro residues" evidence="1">
    <location>
        <begin position="86"/>
        <end position="95"/>
    </location>
</feature>
<reference evidence="3 4" key="1">
    <citation type="submission" date="2019-04" db="EMBL/GenBank/DDBJ databases">
        <title>The sequence and de novo assembly of Takifugu bimaculatus genome using PacBio and Hi-C technologies.</title>
        <authorList>
            <person name="Xu P."/>
            <person name="Liu B."/>
            <person name="Zhou Z."/>
        </authorList>
    </citation>
    <scope>NUCLEOTIDE SEQUENCE [LARGE SCALE GENOMIC DNA]</scope>
    <source>
        <strain evidence="3">TB-2018</strain>
        <tissue evidence="3">Muscle</tissue>
    </source>
</reference>
<protein>
    <submittedName>
        <fullName evidence="3">Uncharacterized protein</fullName>
    </submittedName>
</protein>
<feature type="chain" id="PRO_5021503770" evidence="2">
    <location>
        <begin position="26"/>
        <end position="171"/>
    </location>
</feature>
<evidence type="ECO:0000313" key="3">
    <source>
        <dbReference type="EMBL" id="TNM95287.1"/>
    </source>
</evidence>
<dbReference type="Proteomes" id="UP000516260">
    <property type="component" value="Chromosome 18"/>
</dbReference>
<dbReference type="Pfam" id="PF01391">
    <property type="entry name" value="Collagen"/>
    <property type="match status" value="1"/>
</dbReference>